<reference evidence="2 3" key="1">
    <citation type="journal article" date="2012" name="BMC Genomics">
        <title>Comparative genomic analysis and phylogenetic position of Theileria equi.</title>
        <authorList>
            <person name="Kappmeyer L.S."/>
            <person name="Thiagarajan M."/>
            <person name="Herndon D.R."/>
            <person name="Ramsay J.D."/>
            <person name="Caler E."/>
            <person name="Djikeng A."/>
            <person name="Gillespie J.J."/>
            <person name="Lau A.O."/>
            <person name="Roalson E.H."/>
            <person name="Silva J.C."/>
            <person name="Silva M.G."/>
            <person name="Suarez C.E."/>
            <person name="Ueti M.W."/>
            <person name="Nene V.M."/>
            <person name="Mealey R.H."/>
            <person name="Knowles D.P."/>
            <person name="Brayton K.A."/>
        </authorList>
    </citation>
    <scope>NUCLEOTIDE SEQUENCE [LARGE SCALE GENOMIC DNA]</scope>
    <source>
        <strain evidence="2 3">WA</strain>
    </source>
</reference>
<dbReference type="GeneID" id="15803651"/>
<evidence type="ECO:0000313" key="3">
    <source>
        <dbReference type="Proteomes" id="UP000031512"/>
    </source>
</evidence>
<evidence type="ECO:0000256" key="1">
    <source>
        <dbReference type="SAM" id="SignalP"/>
    </source>
</evidence>
<proteinExistence type="predicted"/>
<dbReference type="EMBL" id="CP001669">
    <property type="protein sequence ID" value="AFZ80378.1"/>
    <property type="molecule type" value="Genomic_DNA"/>
</dbReference>
<name>L0AYS1_THEEQ</name>
<protein>
    <recommendedName>
        <fullName evidence="4">Signal peptide containing protein</fullName>
    </recommendedName>
</protein>
<feature type="signal peptide" evidence="1">
    <location>
        <begin position="1"/>
        <end position="21"/>
    </location>
</feature>
<evidence type="ECO:0000313" key="2">
    <source>
        <dbReference type="EMBL" id="AFZ80378.1"/>
    </source>
</evidence>
<accession>L0AYS1</accession>
<keyword evidence="1" id="KW-0732">Signal</keyword>
<evidence type="ECO:0008006" key="4">
    <source>
        <dbReference type="Google" id="ProtNLM"/>
    </source>
</evidence>
<dbReference type="VEuPathDB" id="PiroplasmaDB:BEWA_032310"/>
<dbReference type="Proteomes" id="UP000031512">
    <property type="component" value="Chromosome 1"/>
</dbReference>
<sequence>MAQIKTLVVLYGLYLLRLCNCIGPAVTRVPLDLSNPDERAAKISRVLIDDVEYFTCEDNTGFGFTVESVKEGDQYLWKAAPGEMFLTIRRFSKKGHETILSLRYDAQWKVKNVYYRYDELSAETPWVLVTEEEFEGRLDDMKGISIKDGEEEKKPVSLDLSQVDNSTTEMFSNTSVGVSCLTLCSKGNAVITAVLNSGSILWKSQGKYNKCMSVRQFAKGDKTILSIYTKNRMVPEFQHFELIDKNWKKIQVTEFNGKNYKMKNRKIVASSRYLFFPSIRGHRRTCRRGWLTC</sequence>
<organism evidence="2 3">
    <name type="scientific">Theileria equi strain WA</name>
    <dbReference type="NCBI Taxonomy" id="1537102"/>
    <lineage>
        <taxon>Eukaryota</taxon>
        <taxon>Sar</taxon>
        <taxon>Alveolata</taxon>
        <taxon>Apicomplexa</taxon>
        <taxon>Aconoidasida</taxon>
        <taxon>Piroplasmida</taxon>
        <taxon>Theileriidae</taxon>
        <taxon>Theileria</taxon>
    </lineage>
</organism>
<keyword evidence="3" id="KW-1185">Reference proteome</keyword>
<dbReference type="KEGG" id="beq:BEWA_032310"/>
<dbReference type="AlphaFoldDB" id="L0AYS1"/>
<feature type="chain" id="PRO_5003939913" description="Signal peptide containing protein" evidence="1">
    <location>
        <begin position="22"/>
        <end position="293"/>
    </location>
</feature>
<dbReference type="RefSeq" id="XP_004830044.1">
    <property type="nucleotide sequence ID" value="XM_004829987.1"/>
</dbReference>
<gene>
    <name evidence="2" type="ORF">BEWA_032310</name>
</gene>